<feature type="compositionally biased region" description="Basic and acidic residues" evidence="1">
    <location>
        <begin position="116"/>
        <end position="126"/>
    </location>
</feature>
<feature type="region of interest" description="Disordered" evidence="1">
    <location>
        <begin position="154"/>
        <end position="176"/>
    </location>
</feature>
<dbReference type="GO" id="GO:0003887">
    <property type="term" value="F:DNA-directed DNA polymerase activity"/>
    <property type="evidence" value="ECO:0007669"/>
    <property type="project" value="UniProtKB-EC"/>
</dbReference>
<sequence>GGAQTMRLVAAEPVPAEMPKPEPVAEAAPPPAVQIKSLADLVALADTHRDMAFKVLVKRCVRLVKIEPGRLDVSLTGDAPKTLLGDLTVKLKAWTGRNWLVSLSREEGGQTLAEQETSKRENAFQDARSDPAVAAILARFPGAKVIDVRIPDAPDIPDIDADLPPEAATEEDDDEN</sequence>
<evidence type="ECO:0000259" key="2">
    <source>
        <dbReference type="Pfam" id="PF12362"/>
    </source>
</evidence>
<dbReference type="AlphaFoldDB" id="H0HJQ6"/>
<protein>
    <submittedName>
        <fullName evidence="3">DNA polymerase III subunits gamma and tau</fullName>
        <ecNumber evidence="3">2.7.7.7</ecNumber>
    </submittedName>
</protein>
<feature type="region of interest" description="Disordered" evidence="1">
    <location>
        <begin position="107"/>
        <end position="126"/>
    </location>
</feature>
<keyword evidence="4" id="KW-1185">Reference proteome</keyword>
<keyword evidence="3" id="KW-0548">Nucleotidyltransferase</keyword>
<feature type="non-terminal residue" evidence="3">
    <location>
        <position position="1"/>
    </location>
</feature>
<gene>
    <name evidence="3" type="ORF">MAXJ12_01806</name>
</gene>
<keyword evidence="3" id="KW-0808">Transferase</keyword>
<dbReference type="EMBL" id="AHAM01000020">
    <property type="protein sequence ID" value="EHK59116.1"/>
    <property type="molecule type" value="Genomic_DNA"/>
</dbReference>
<evidence type="ECO:0000256" key="1">
    <source>
        <dbReference type="SAM" id="MobiDB-lite"/>
    </source>
</evidence>
<dbReference type="EC" id="2.7.7.7" evidence="3"/>
<dbReference type="Pfam" id="PF12362">
    <property type="entry name" value="DUF3646"/>
    <property type="match status" value="1"/>
</dbReference>
<evidence type="ECO:0000313" key="4">
    <source>
        <dbReference type="Proteomes" id="UP000003250"/>
    </source>
</evidence>
<dbReference type="InterPro" id="IPR022107">
    <property type="entry name" value="DNA_pol_III_gamma/tau_C"/>
</dbReference>
<dbReference type="Proteomes" id="UP000003250">
    <property type="component" value="Unassembled WGS sequence"/>
</dbReference>
<accession>H0HJQ6</accession>
<feature type="domain" description="DNA polymerase III subunit gamma/ tau C-terminal" evidence="2">
    <location>
        <begin position="36"/>
        <end position="148"/>
    </location>
</feature>
<organism evidence="3 4">
    <name type="scientific">Mesorhizobium alhagi CCNWXJ12-2</name>
    <dbReference type="NCBI Taxonomy" id="1107882"/>
    <lineage>
        <taxon>Bacteria</taxon>
        <taxon>Pseudomonadati</taxon>
        <taxon>Pseudomonadota</taxon>
        <taxon>Alphaproteobacteria</taxon>
        <taxon>Hyphomicrobiales</taxon>
        <taxon>Phyllobacteriaceae</taxon>
        <taxon>Allomesorhizobium</taxon>
    </lineage>
</organism>
<name>H0HJQ6_9HYPH</name>
<feature type="compositionally biased region" description="Pro residues" evidence="1">
    <location>
        <begin position="16"/>
        <end position="27"/>
    </location>
</feature>
<evidence type="ECO:0000313" key="3">
    <source>
        <dbReference type="EMBL" id="EHK59116.1"/>
    </source>
</evidence>
<feature type="region of interest" description="Disordered" evidence="1">
    <location>
        <begin position="1"/>
        <end position="27"/>
    </location>
</feature>
<feature type="compositionally biased region" description="Acidic residues" evidence="1">
    <location>
        <begin position="155"/>
        <end position="176"/>
    </location>
</feature>
<proteinExistence type="predicted"/>
<dbReference type="PATRIC" id="fig|1107882.3.peg.358"/>
<reference evidence="3 4" key="1">
    <citation type="journal article" date="2012" name="J. Bacteriol.">
        <title>Draft Genome Sequence of Mesorhizobium alhagi CCNWXJ12-2T, a Novel Salt-Resistant Species Isolated from the Desert of Northwestern China.</title>
        <authorList>
            <person name="Zhou M."/>
            <person name="Chen W."/>
            <person name="Chen H."/>
            <person name="Wei G."/>
        </authorList>
    </citation>
    <scope>NUCLEOTIDE SEQUENCE [LARGE SCALE GENOMIC DNA]</scope>
    <source>
        <strain evidence="3 4">CCNWXJ12-2</strain>
    </source>
</reference>